<dbReference type="CDD" id="cd02230">
    <property type="entry name" value="cupin_HP0902-like"/>
    <property type="match status" value="1"/>
</dbReference>
<name>A0A2S9J2U6_9SPHI</name>
<dbReference type="AlphaFoldDB" id="A0A2S9J2U6"/>
<reference evidence="2 3" key="1">
    <citation type="submission" date="2018-02" db="EMBL/GenBank/DDBJ databases">
        <title>The draft genome of Sphingobacterium sp. 5JN-11.</title>
        <authorList>
            <person name="Liu L."/>
            <person name="Li L."/>
            <person name="Liang L."/>
            <person name="Zhang X."/>
            <person name="Wang T."/>
        </authorList>
    </citation>
    <scope>NUCLEOTIDE SEQUENCE [LARGE SCALE GENOMIC DNA]</scope>
    <source>
        <strain evidence="2 3">5JN-11</strain>
    </source>
</reference>
<feature type="compositionally biased region" description="Low complexity" evidence="1">
    <location>
        <begin position="1"/>
        <end position="14"/>
    </location>
</feature>
<keyword evidence="3" id="KW-1185">Reference proteome</keyword>
<protein>
    <recommendedName>
        <fullName evidence="4">Cupin</fullName>
    </recommendedName>
</protein>
<proteinExistence type="predicted"/>
<comment type="caution">
    <text evidence="2">The sequence shown here is derived from an EMBL/GenBank/DDBJ whole genome shotgun (WGS) entry which is preliminary data.</text>
</comment>
<dbReference type="Gene3D" id="2.60.120.10">
    <property type="entry name" value="Jelly Rolls"/>
    <property type="match status" value="1"/>
</dbReference>
<evidence type="ECO:0000256" key="1">
    <source>
        <dbReference type="SAM" id="MobiDB-lite"/>
    </source>
</evidence>
<evidence type="ECO:0000313" key="3">
    <source>
        <dbReference type="Proteomes" id="UP000239711"/>
    </source>
</evidence>
<dbReference type="RefSeq" id="WP_105717225.1">
    <property type="nucleotide sequence ID" value="NZ_PVBQ01000008.1"/>
</dbReference>
<dbReference type="EMBL" id="PVBQ01000008">
    <property type="protein sequence ID" value="PRD47108.1"/>
    <property type="molecule type" value="Genomic_DNA"/>
</dbReference>
<dbReference type="InterPro" id="IPR014710">
    <property type="entry name" value="RmlC-like_jellyroll"/>
</dbReference>
<feature type="region of interest" description="Disordered" evidence="1">
    <location>
        <begin position="1"/>
        <end position="23"/>
    </location>
</feature>
<dbReference type="SUPFAM" id="SSF51182">
    <property type="entry name" value="RmlC-like cupins"/>
    <property type="match status" value="1"/>
</dbReference>
<organism evidence="2 3">
    <name type="scientific">Sphingobacterium haloxyli</name>
    <dbReference type="NCBI Taxonomy" id="2100533"/>
    <lineage>
        <taxon>Bacteria</taxon>
        <taxon>Pseudomonadati</taxon>
        <taxon>Bacteroidota</taxon>
        <taxon>Sphingobacteriia</taxon>
        <taxon>Sphingobacteriales</taxon>
        <taxon>Sphingobacteriaceae</taxon>
        <taxon>Sphingobacterium</taxon>
    </lineage>
</organism>
<dbReference type="OrthoDB" id="8418771at2"/>
<evidence type="ECO:0000313" key="2">
    <source>
        <dbReference type="EMBL" id="PRD47108.1"/>
    </source>
</evidence>
<sequence length="137" mass="15539">MENENLNENSKSNEATPQRPEGERILNAPLVEMNLFAFIEQIKSETTWADSDRNSITIFKSEAMTMVLIGLHENAELKPHKANGTISVQVLEGKIEFSTEDQYVQIERGQMIALQENLMHRVKALKESFFLLTLTGS</sequence>
<accession>A0A2S9J2U6</accession>
<gene>
    <name evidence="2" type="ORF">C5745_11860</name>
</gene>
<evidence type="ECO:0008006" key="4">
    <source>
        <dbReference type="Google" id="ProtNLM"/>
    </source>
</evidence>
<dbReference type="InterPro" id="IPR011051">
    <property type="entry name" value="RmlC_Cupin_sf"/>
</dbReference>
<dbReference type="Proteomes" id="UP000239711">
    <property type="component" value="Unassembled WGS sequence"/>
</dbReference>